<feature type="region of interest" description="Disordered" evidence="1">
    <location>
        <begin position="1"/>
        <end position="123"/>
    </location>
</feature>
<dbReference type="EMBL" id="CAMGYJ010000009">
    <property type="protein sequence ID" value="CAI0472060.1"/>
    <property type="molecule type" value="Genomic_DNA"/>
</dbReference>
<feature type="compositionally biased region" description="Basic and acidic residues" evidence="1">
    <location>
        <begin position="170"/>
        <end position="220"/>
    </location>
</feature>
<feature type="compositionally biased region" description="Basic and acidic residues" evidence="1">
    <location>
        <begin position="1"/>
        <end position="49"/>
    </location>
</feature>
<dbReference type="PANTHER" id="PTHR36364">
    <property type="entry name" value="OS03G0203000 PROTEIN"/>
    <property type="match status" value="1"/>
</dbReference>
<feature type="region of interest" description="Disordered" evidence="1">
    <location>
        <begin position="271"/>
        <end position="345"/>
    </location>
</feature>
<feature type="compositionally biased region" description="Basic and acidic residues" evidence="1">
    <location>
        <begin position="320"/>
        <end position="333"/>
    </location>
</feature>
<feature type="compositionally biased region" description="Basic and acidic residues" evidence="1">
    <location>
        <begin position="62"/>
        <end position="74"/>
    </location>
</feature>
<feature type="compositionally biased region" description="Polar residues" evidence="1">
    <location>
        <begin position="306"/>
        <end position="318"/>
    </location>
</feature>
<organism evidence="2 3">
    <name type="scientific">Linum tenue</name>
    <dbReference type="NCBI Taxonomy" id="586396"/>
    <lineage>
        <taxon>Eukaryota</taxon>
        <taxon>Viridiplantae</taxon>
        <taxon>Streptophyta</taxon>
        <taxon>Embryophyta</taxon>
        <taxon>Tracheophyta</taxon>
        <taxon>Spermatophyta</taxon>
        <taxon>Magnoliopsida</taxon>
        <taxon>eudicotyledons</taxon>
        <taxon>Gunneridae</taxon>
        <taxon>Pentapetalae</taxon>
        <taxon>rosids</taxon>
        <taxon>fabids</taxon>
        <taxon>Malpighiales</taxon>
        <taxon>Linaceae</taxon>
        <taxon>Linum</taxon>
    </lineage>
</organism>
<dbReference type="Proteomes" id="UP001154282">
    <property type="component" value="Unassembled WGS sequence"/>
</dbReference>
<name>A0AAV0PMB2_9ROSI</name>
<reference evidence="2" key="1">
    <citation type="submission" date="2022-08" db="EMBL/GenBank/DDBJ databases">
        <authorList>
            <person name="Gutierrez-Valencia J."/>
        </authorList>
    </citation>
    <scope>NUCLEOTIDE SEQUENCE</scope>
</reference>
<keyword evidence="3" id="KW-1185">Reference proteome</keyword>
<protein>
    <submittedName>
        <fullName evidence="2">Uncharacterized protein</fullName>
    </submittedName>
</protein>
<dbReference type="AlphaFoldDB" id="A0AAV0PMB2"/>
<evidence type="ECO:0000313" key="2">
    <source>
        <dbReference type="EMBL" id="CAI0472060.1"/>
    </source>
</evidence>
<proteinExistence type="predicted"/>
<comment type="caution">
    <text evidence="2">The sequence shown here is derived from an EMBL/GenBank/DDBJ whole genome shotgun (WGS) entry which is preliminary data.</text>
</comment>
<sequence>MSRRDRDRDRDRDRGRERYERDFNTRRYRSGFDREPSPKRSRRDEKLETQKVFSEPNPESGDLTHHSESGHVKTQDAVVPLVSAPRPDSKLESADDKKELEKKPNEQHHADVTPSTNSKEEPRSRTYFQVHLNVSSLGLLEFYWNWMTDVMLGKLAEALFVDPPLVYEQERRDPKDDRNERDTNRSTTNDRDRKSGGAKDDDNTSLHHDRLFKMEDDARPAHMRRQRPAFREKKTPAGSDNLAAVPMHSSQIDRRPVSGLERRDRHVVDRSERAVAGGHRRGLPPSRDRPGGVRMNNYNKGREQFNARQSSHPNQGSGTRVEKWKHDLFDEAASKSPASKNEDEHIARVEELLAS</sequence>
<feature type="region of interest" description="Disordered" evidence="1">
    <location>
        <begin position="170"/>
        <end position="243"/>
    </location>
</feature>
<dbReference type="PANTHER" id="PTHR36364:SF1">
    <property type="entry name" value="OS03G0203000 PROTEIN"/>
    <property type="match status" value="1"/>
</dbReference>
<feature type="compositionally biased region" description="Basic and acidic residues" evidence="1">
    <location>
        <begin position="87"/>
        <end position="111"/>
    </location>
</feature>
<evidence type="ECO:0000313" key="3">
    <source>
        <dbReference type="Proteomes" id="UP001154282"/>
    </source>
</evidence>
<gene>
    <name evidence="2" type="ORF">LITE_LOCUS39126</name>
</gene>
<accession>A0AAV0PMB2</accession>
<evidence type="ECO:0000256" key="1">
    <source>
        <dbReference type="SAM" id="MobiDB-lite"/>
    </source>
</evidence>